<keyword evidence="2" id="KW-1185">Reference proteome</keyword>
<dbReference type="RefSeq" id="WP_193674840.1">
    <property type="nucleotide sequence ID" value="NZ_JADDIV010000001.1"/>
</dbReference>
<evidence type="ECO:0000313" key="2">
    <source>
        <dbReference type="Proteomes" id="UP000806285"/>
    </source>
</evidence>
<sequence length="118" mass="12894">MAQLAKDSQPALAALAFAQALVGGEFAKAHAMLSVDARASTSAQDLSERYSEMISWAEEPVTECEVEVIDDDMPDMRPDEVAWTYLNLFGEGFCEGVTLLVVDEQGKLAIRIAEWGRP</sequence>
<protein>
    <submittedName>
        <fullName evidence="1">Uncharacterized protein</fullName>
    </submittedName>
</protein>
<name>A0ABR9RY93_9BURK</name>
<reference evidence="1 2" key="1">
    <citation type="submission" date="2020-10" db="EMBL/GenBank/DDBJ databases">
        <title>Ramlibacter sp. HM2 16S ribosomal RNA gene Genome sequencing and assembly.</title>
        <authorList>
            <person name="Kang M."/>
        </authorList>
    </citation>
    <scope>NUCLEOTIDE SEQUENCE [LARGE SCALE GENOMIC DNA]</scope>
    <source>
        <strain evidence="1 2">HM2</strain>
    </source>
</reference>
<dbReference type="Proteomes" id="UP000806285">
    <property type="component" value="Unassembled WGS sequence"/>
</dbReference>
<evidence type="ECO:0000313" key="1">
    <source>
        <dbReference type="EMBL" id="MBE7366211.1"/>
    </source>
</evidence>
<gene>
    <name evidence="1" type="ORF">IM787_01400</name>
</gene>
<organism evidence="1 2">
    <name type="scientific">Ramlibacter pallidus</name>
    <dbReference type="NCBI Taxonomy" id="2780087"/>
    <lineage>
        <taxon>Bacteria</taxon>
        <taxon>Pseudomonadati</taxon>
        <taxon>Pseudomonadota</taxon>
        <taxon>Betaproteobacteria</taxon>
        <taxon>Burkholderiales</taxon>
        <taxon>Comamonadaceae</taxon>
        <taxon>Ramlibacter</taxon>
    </lineage>
</organism>
<proteinExistence type="predicted"/>
<dbReference type="EMBL" id="JADDIV010000001">
    <property type="protein sequence ID" value="MBE7366211.1"/>
    <property type="molecule type" value="Genomic_DNA"/>
</dbReference>
<accession>A0ABR9RY93</accession>
<comment type="caution">
    <text evidence="1">The sequence shown here is derived from an EMBL/GenBank/DDBJ whole genome shotgun (WGS) entry which is preliminary data.</text>
</comment>